<accession>A0A4P9ULK8</accession>
<dbReference type="CDD" id="cd00158">
    <property type="entry name" value="RHOD"/>
    <property type="match status" value="1"/>
</dbReference>
<evidence type="ECO:0000313" key="2">
    <source>
        <dbReference type="EMBL" id="QCW81253.1"/>
    </source>
</evidence>
<dbReference type="InterPro" id="IPR036873">
    <property type="entry name" value="Rhodanese-like_dom_sf"/>
</dbReference>
<dbReference type="SUPFAM" id="SSF52821">
    <property type="entry name" value="Rhodanese/Cell cycle control phosphatase"/>
    <property type="match status" value="1"/>
</dbReference>
<dbReference type="Pfam" id="PF00581">
    <property type="entry name" value="Rhodanese"/>
    <property type="match status" value="1"/>
</dbReference>
<evidence type="ECO:0000259" key="1">
    <source>
        <dbReference type="PROSITE" id="PS50206"/>
    </source>
</evidence>
<dbReference type="STRING" id="675511.GCA_000341735_02499"/>
<dbReference type="RefSeq" id="WP_014146910.1">
    <property type="nucleotide sequence ID" value="NZ_CP035467.1"/>
</dbReference>
<sequence>MSLTAMDLVAAAKKNIKEVDVASAKSDLSKYLVLDVRAPGEFVAGSLPGAINISRGVLEFKIANHPDFENKQDADILVYCQTGGRSALATEVLNKMGYSKAVSLEGGYQAWQKSDATDE</sequence>
<dbReference type="EMBL" id="CP035467">
    <property type="protein sequence ID" value="QCW81253.1"/>
    <property type="molecule type" value="Genomic_DNA"/>
</dbReference>
<organism evidence="2 3">
    <name type="scientific">Methylotuvimicrobium buryatense</name>
    <name type="common">Methylomicrobium buryatense</name>
    <dbReference type="NCBI Taxonomy" id="95641"/>
    <lineage>
        <taxon>Bacteria</taxon>
        <taxon>Pseudomonadati</taxon>
        <taxon>Pseudomonadota</taxon>
        <taxon>Gammaproteobacteria</taxon>
        <taxon>Methylococcales</taxon>
        <taxon>Methylococcaceae</taxon>
        <taxon>Methylotuvimicrobium</taxon>
    </lineage>
</organism>
<keyword evidence="3" id="KW-1185">Reference proteome</keyword>
<dbReference type="AlphaFoldDB" id="A0A4P9ULK8"/>
<gene>
    <name evidence="2" type="ORF">EQU24_02525</name>
</gene>
<protein>
    <submittedName>
        <fullName evidence="2">Rhodanese-like domain-containing protein</fullName>
    </submittedName>
</protein>
<dbReference type="GO" id="GO:0004792">
    <property type="term" value="F:thiosulfate-cyanide sulfurtransferase activity"/>
    <property type="evidence" value="ECO:0007669"/>
    <property type="project" value="TreeGrafter"/>
</dbReference>
<proteinExistence type="predicted"/>
<dbReference type="InterPro" id="IPR001763">
    <property type="entry name" value="Rhodanese-like_dom"/>
</dbReference>
<dbReference type="PANTHER" id="PTHR44086">
    <property type="entry name" value="THIOSULFATE SULFURTRANSFERASE RDL2, MITOCHONDRIAL-RELATED"/>
    <property type="match status" value="1"/>
</dbReference>
<feature type="domain" description="Rhodanese" evidence="1">
    <location>
        <begin position="27"/>
        <end position="116"/>
    </location>
</feature>
<dbReference type="Gene3D" id="3.40.250.10">
    <property type="entry name" value="Rhodanese-like domain"/>
    <property type="match status" value="1"/>
</dbReference>
<dbReference type="PANTHER" id="PTHR44086:SF10">
    <property type="entry name" value="THIOSULFATE SULFURTRANSFERASE_RHODANESE-LIKE DOMAIN-CONTAINING PROTEIN 3"/>
    <property type="match status" value="1"/>
</dbReference>
<dbReference type="PROSITE" id="PS50206">
    <property type="entry name" value="RHODANESE_3"/>
    <property type="match status" value="1"/>
</dbReference>
<evidence type="ECO:0000313" key="3">
    <source>
        <dbReference type="Proteomes" id="UP000305881"/>
    </source>
</evidence>
<dbReference type="OrthoDB" id="9791096at2"/>
<dbReference type="Proteomes" id="UP000305881">
    <property type="component" value="Chromosome"/>
</dbReference>
<dbReference type="KEGG" id="mbur:EQU24_02525"/>
<reference evidence="3" key="1">
    <citation type="journal article" date="2019" name="J. Bacteriol.">
        <title>A Mutagenic Screen Identifies a TonB-Dependent Receptor Required for the Lanthanide Metal Switch in the Type I Methanotroph 'Methylotuvimicrobium buryatense' 5GB1C.</title>
        <authorList>
            <person name="Groom J.D."/>
            <person name="Ford S.M."/>
            <person name="Pesesky M.W."/>
            <person name="Lidstrom M.E."/>
        </authorList>
    </citation>
    <scope>NUCLEOTIDE SEQUENCE [LARGE SCALE GENOMIC DNA]</scope>
    <source>
        <strain evidence="3">5GB1C</strain>
    </source>
</reference>
<name>A0A4P9ULK8_METBY</name>
<dbReference type="SMART" id="SM00450">
    <property type="entry name" value="RHOD"/>
    <property type="match status" value="1"/>
</dbReference>